<dbReference type="PANTHER" id="PTHR46577:SF1">
    <property type="entry name" value="HTH-TYPE TRANSCRIPTIONAL REGULATORY PROTEIN GABR"/>
    <property type="match status" value="1"/>
</dbReference>
<dbReference type="GO" id="GO:0003700">
    <property type="term" value="F:DNA-binding transcription factor activity"/>
    <property type="evidence" value="ECO:0007669"/>
    <property type="project" value="InterPro"/>
</dbReference>
<feature type="domain" description="HTH gntR-type" evidence="6">
    <location>
        <begin position="22"/>
        <end position="90"/>
    </location>
</feature>
<keyword evidence="5" id="KW-0804">Transcription</keyword>
<comment type="caution">
    <text evidence="7">The sequence shown here is derived from an EMBL/GenBank/DDBJ whole genome shotgun (WGS) entry which is preliminary data.</text>
</comment>
<dbReference type="InterPro" id="IPR036388">
    <property type="entry name" value="WH-like_DNA-bd_sf"/>
</dbReference>
<dbReference type="CDD" id="cd00609">
    <property type="entry name" value="AAT_like"/>
    <property type="match status" value="1"/>
</dbReference>
<dbReference type="Gene3D" id="3.40.640.10">
    <property type="entry name" value="Type I PLP-dependent aspartate aminotransferase-like (Major domain)"/>
    <property type="match status" value="1"/>
</dbReference>
<dbReference type="CDD" id="cd07377">
    <property type="entry name" value="WHTH_GntR"/>
    <property type="match status" value="1"/>
</dbReference>
<dbReference type="SUPFAM" id="SSF53383">
    <property type="entry name" value="PLP-dependent transferases"/>
    <property type="match status" value="1"/>
</dbReference>
<proteinExistence type="inferred from homology"/>
<dbReference type="InterPro" id="IPR036390">
    <property type="entry name" value="WH_DNA-bd_sf"/>
</dbReference>
<keyword evidence="4" id="KW-0238">DNA-binding</keyword>
<evidence type="ECO:0000259" key="6">
    <source>
        <dbReference type="PROSITE" id="PS50949"/>
    </source>
</evidence>
<keyword evidence="3" id="KW-0805">Transcription regulation</keyword>
<organism evidence="7 8">
    <name type="scientific">Microbacterium paludicola</name>
    <dbReference type="NCBI Taxonomy" id="300019"/>
    <lineage>
        <taxon>Bacteria</taxon>
        <taxon>Bacillati</taxon>
        <taxon>Actinomycetota</taxon>
        <taxon>Actinomycetes</taxon>
        <taxon>Micrococcales</taxon>
        <taxon>Microbacteriaceae</taxon>
        <taxon>Microbacterium</taxon>
    </lineage>
</organism>
<accession>A0A4Y9G1N3</accession>
<evidence type="ECO:0000256" key="1">
    <source>
        <dbReference type="ARBA" id="ARBA00005384"/>
    </source>
</evidence>
<dbReference type="Pfam" id="PF00155">
    <property type="entry name" value="Aminotran_1_2"/>
    <property type="match status" value="1"/>
</dbReference>
<reference evidence="7 8" key="1">
    <citation type="submission" date="2019-03" db="EMBL/GenBank/DDBJ databases">
        <title>Diversity of the mouse oral microbiome.</title>
        <authorList>
            <person name="Joseph S."/>
            <person name="Aduse-Opoku J."/>
            <person name="Curtis M."/>
            <person name="Wade W."/>
            <person name="Hashim A."/>
        </authorList>
    </citation>
    <scope>NUCLEOTIDE SEQUENCE [LARGE SCALE GENOMIC DNA]</scope>
    <source>
        <strain evidence="7 8">P1012</strain>
    </source>
</reference>
<comment type="similarity">
    <text evidence="1">In the C-terminal section; belongs to the class-I pyridoxal-phosphate-dependent aminotransferase family.</text>
</comment>
<dbReference type="Proteomes" id="UP000298358">
    <property type="component" value="Unassembled WGS sequence"/>
</dbReference>
<dbReference type="AlphaFoldDB" id="A0A4Y9G1N3"/>
<evidence type="ECO:0000313" key="8">
    <source>
        <dbReference type="Proteomes" id="UP000298358"/>
    </source>
</evidence>
<dbReference type="EMBL" id="SPQB01000001">
    <property type="protein sequence ID" value="TFU34650.1"/>
    <property type="molecule type" value="Genomic_DNA"/>
</dbReference>
<dbReference type="OrthoDB" id="199743at2"/>
<dbReference type="PRINTS" id="PR00035">
    <property type="entry name" value="HTHGNTR"/>
</dbReference>
<evidence type="ECO:0000313" key="7">
    <source>
        <dbReference type="EMBL" id="TFU34650.1"/>
    </source>
</evidence>
<evidence type="ECO:0000256" key="2">
    <source>
        <dbReference type="ARBA" id="ARBA00022898"/>
    </source>
</evidence>
<dbReference type="Gene3D" id="1.10.10.10">
    <property type="entry name" value="Winged helix-like DNA-binding domain superfamily/Winged helix DNA-binding domain"/>
    <property type="match status" value="1"/>
</dbReference>
<gene>
    <name evidence="7" type="ORF">E4U02_00655</name>
</gene>
<keyword evidence="7" id="KW-0032">Aminotransferase</keyword>
<dbReference type="PROSITE" id="PS50949">
    <property type="entry name" value="HTH_GNTR"/>
    <property type="match status" value="1"/>
</dbReference>
<evidence type="ECO:0000256" key="5">
    <source>
        <dbReference type="ARBA" id="ARBA00023163"/>
    </source>
</evidence>
<protein>
    <submittedName>
        <fullName evidence="7">PLP-dependent aminotransferase family protein</fullName>
    </submittedName>
</protein>
<sequence>MVDSRLSARALDALLGPWRTREPAYEALADAIRLLCLDNRIAPGTALPAERELAARLGLSRTTVAAAYRSLRGSGHIESVRGSGSITRPLGRRDLGRVAGDEGSIDLQQASPASWPGLAAVYADAAADAPSVVARAGYDVSGRRGLREAIARRYTERGLPTEAAQIMVTNGAQSAISLLATLLVARGDRVLLETPTYPHAAEAFARQGARLVGVPVAVGAGWDLERAEHAILRSRPTALYLMPDFHNPTGESMPVETRVRIADLARSVGAIVIVDETTAELGLDRVISPAPFATVGGGDGVITLGSLGKTVWGGLRIGWIRADIDMIRRLTAARPSTDLGTPEFEQAVAERLMPAMPEILAQRSELLRAGRDAAVTALRRDIPEWDVPDVGGGVALWVGIGAPRSSALTLAARRRGLLLSAGPRFSIGGGHERHIRVPFTAPAPVIERAALLLVEAWHDVADMAFEPGETTPLDAVV</sequence>
<dbReference type="SMART" id="SM00345">
    <property type="entry name" value="HTH_GNTR"/>
    <property type="match status" value="1"/>
</dbReference>
<keyword evidence="8" id="KW-1185">Reference proteome</keyword>
<evidence type="ECO:0000256" key="4">
    <source>
        <dbReference type="ARBA" id="ARBA00023125"/>
    </source>
</evidence>
<dbReference type="SUPFAM" id="SSF46785">
    <property type="entry name" value="Winged helix' DNA-binding domain"/>
    <property type="match status" value="1"/>
</dbReference>
<dbReference type="GO" id="GO:0003677">
    <property type="term" value="F:DNA binding"/>
    <property type="evidence" value="ECO:0007669"/>
    <property type="project" value="UniProtKB-KW"/>
</dbReference>
<dbReference type="GO" id="GO:0008483">
    <property type="term" value="F:transaminase activity"/>
    <property type="evidence" value="ECO:0007669"/>
    <property type="project" value="UniProtKB-KW"/>
</dbReference>
<dbReference type="InterPro" id="IPR000524">
    <property type="entry name" value="Tscrpt_reg_HTH_GntR"/>
</dbReference>
<evidence type="ECO:0000256" key="3">
    <source>
        <dbReference type="ARBA" id="ARBA00023015"/>
    </source>
</evidence>
<dbReference type="InterPro" id="IPR004839">
    <property type="entry name" value="Aminotransferase_I/II_large"/>
</dbReference>
<dbReference type="GO" id="GO:0030170">
    <property type="term" value="F:pyridoxal phosphate binding"/>
    <property type="evidence" value="ECO:0007669"/>
    <property type="project" value="InterPro"/>
</dbReference>
<dbReference type="RefSeq" id="WP_135112130.1">
    <property type="nucleotide sequence ID" value="NZ_JADGLL010000001.1"/>
</dbReference>
<dbReference type="PANTHER" id="PTHR46577">
    <property type="entry name" value="HTH-TYPE TRANSCRIPTIONAL REGULATORY PROTEIN GABR"/>
    <property type="match status" value="1"/>
</dbReference>
<name>A0A4Y9G1N3_9MICO</name>
<keyword evidence="2" id="KW-0663">Pyridoxal phosphate</keyword>
<dbReference type="InterPro" id="IPR051446">
    <property type="entry name" value="HTH_trans_reg/aminotransferase"/>
</dbReference>
<dbReference type="InterPro" id="IPR015424">
    <property type="entry name" value="PyrdxlP-dep_Trfase"/>
</dbReference>
<dbReference type="InterPro" id="IPR015421">
    <property type="entry name" value="PyrdxlP-dep_Trfase_major"/>
</dbReference>
<keyword evidence="7" id="KW-0808">Transferase</keyword>
<dbReference type="Pfam" id="PF00392">
    <property type="entry name" value="GntR"/>
    <property type="match status" value="1"/>
</dbReference>